<dbReference type="EMBL" id="MU004186">
    <property type="protein sequence ID" value="KAF2497562.1"/>
    <property type="molecule type" value="Genomic_DNA"/>
</dbReference>
<proteinExistence type="predicted"/>
<feature type="compositionally biased region" description="Polar residues" evidence="1">
    <location>
        <begin position="25"/>
        <end position="42"/>
    </location>
</feature>
<organism evidence="2 3">
    <name type="scientific">Lophium mytilinum</name>
    <dbReference type="NCBI Taxonomy" id="390894"/>
    <lineage>
        <taxon>Eukaryota</taxon>
        <taxon>Fungi</taxon>
        <taxon>Dikarya</taxon>
        <taxon>Ascomycota</taxon>
        <taxon>Pezizomycotina</taxon>
        <taxon>Dothideomycetes</taxon>
        <taxon>Pleosporomycetidae</taxon>
        <taxon>Mytilinidiales</taxon>
        <taxon>Mytilinidiaceae</taxon>
        <taxon>Lophium</taxon>
    </lineage>
</organism>
<evidence type="ECO:0000313" key="3">
    <source>
        <dbReference type="Proteomes" id="UP000799750"/>
    </source>
</evidence>
<accession>A0A6A6QZM9</accession>
<dbReference type="AlphaFoldDB" id="A0A6A6QZM9"/>
<dbReference type="Proteomes" id="UP000799750">
    <property type="component" value="Unassembled WGS sequence"/>
</dbReference>
<protein>
    <submittedName>
        <fullName evidence="2">Uncharacterized protein</fullName>
    </submittedName>
</protein>
<feature type="region of interest" description="Disordered" evidence="1">
    <location>
        <begin position="1"/>
        <end position="74"/>
    </location>
</feature>
<name>A0A6A6QZM9_9PEZI</name>
<reference evidence="2" key="1">
    <citation type="journal article" date="2020" name="Stud. Mycol.">
        <title>101 Dothideomycetes genomes: a test case for predicting lifestyles and emergence of pathogens.</title>
        <authorList>
            <person name="Haridas S."/>
            <person name="Albert R."/>
            <person name="Binder M."/>
            <person name="Bloem J."/>
            <person name="Labutti K."/>
            <person name="Salamov A."/>
            <person name="Andreopoulos B."/>
            <person name="Baker S."/>
            <person name="Barry K."/>
            <person name="Bills G."/>
            <person name="Bluhm B."/>
            <person name="Cannon C."/>
            <person name="Castanera R."/>
            <person name="Culley D."/>
            <person name="Daum C."/>
            <person name="Ezra D."/>
            <person name="Gonzalez J."/>
            <person name="Henrissat B."/>
            <person name="Kuo A."/>
            <person name="Liang C."/>
            <person name="Lipzen A."/>
            <person name="Lutzoni F."/>
            <person name="Magnuson J."/>
            <person name="Mondo S."/>
            <person name="Nolan M."/>
            <person name="Ohm R."/>
            <person name="Pangilinan J."/>
            <person name="Park H.-J."/>
            <person name="Ramirez L."/>
            <person name="Alfaro M."/>
            <person name="Sun H."/>
            <person name="Tritt A."/>
            <person name="Yoshinaga Y."/>
            <person name="Zwiers L.-H."/>
            <person name="Turgeon B."/>
            <person name="Goodwin S."/>
            <person name="Spatafora J."/>
            <person name="Crous P."/>
            <person name="Grigoriev I."/>
        </authorList>
    </citation>
    <scope>NUCLEOTIDE SEQUENCE</scope>
    <source>
        <strain evidence="2">CBS 269.34</strain>
    </source>
</reference>
<feature type="compositionally biased region" description="Basic and acidic residues" evidence="1">
    <location>
        <begin position="65"/>
        <end position="74"/>
    </location>
</feature>
<sequence>MEGANENAMIRPSGLRKPNPIKMPQSPSRGLSEISESQNNSRMLPPPAPVQLNGSLKHKLPAGMARERIISSTS</sequence>
<keyword evidence="3" id="KW-1185">Reference proteome</keyword>
<evidence type="ECO:0000256" key="1">
    <source>
        <dbReference type="SAM" id="MobiDB-lite"/>
    </source>
</evidence>
<evidence type="ECO:0000313" key="2">
    <source>
        <dbReference type="EMBL" id="KAF2497562.1"/>
    </source>
</evidence>
<gene>
    <name evidence="2" type="ORF">BU16DRAFT_317649</name>
</gene>